<evidence type="ECO:0000256" key="9">
    <source>
        <dbReference type="SAM" id="Phobius"/>
    </source>
</evidence>
<feature type="region of interest" description="Disordered" evidence="8">
    <location>
        <begin position="670"/>
        <end position="705"/>
    </location>
</feature>
<protein>
    <recommendedName>
        <fullName evidence="3">Proteasome subunit alpha type-5</fullName>
    </recommendedName>
</protein>
<dbReference type="HOGENOM" id="CLU_307760_0_0_1"/>
<dbReference type="InterPro" id="IPR000426">
    <property type="entry name" value="Proteasome_asu_N"/>
</dbReference>
<dbReference type="InterPro" id="IPR023332">
    <property type="entry name" value="Proteasome_alpha-type"/>
</dbReference>
<dbReference type="PANTHER" id="PTHR35560">
    <property type="entry name" value="BLL0132 PROTEIN"/>
    <property type="match status" value="1"/>
</dbReference>
<dbReference type="SUPFAM" id="SSF56235">
    <property type="entry name" value="N-terminal nucleophile aminohydrolases (Ntn hydrolases)"/>
    <property type="match status" value="1"/>
</dbReference>
<dbReference type="InterPro" id="IPR033812">
    <property type="entry name" value="Proteasome_alpha_type_5"/>
</dbReference>
<dbReference type="FunFam" id="3.60.20.10:FF:000019">
    <property type="entry name" value="Proteasome subunit alpha type"/>
    <property type="match status" value="1"/>
</dbReference>
<dbReference type="InterPro" id="IPR001353">
    <property type="entry name" value="Proteasome_sua/b"/>
</dbReference>
<dbReference type="Proteomes" id="UP000053758">
    <property type="component" value="Unassembled WGS sequence"/>
</dbReference>
<gene>
    <name evidence="11" type="ORF">PAN0_018d5577</name>
</gene>
<dbReference type="Gene3D" id="3.60.20.10">
    <property type="entry name" value="Glutamine Phosphoribosylpyrophosphate, subunit 1, domain 1"/>
    <property type="match status" value="1"/>
</dbReference>
<feature type="transmembrane region" description="Helical" evidence="9">
    <location>
        <begin position="591"/>
        <end position="614"/>
    </location>
</feature>
<evidence type="ECO:0000256" key="1">
    <source>
        <dbReference type="ARBA" id="ARBA00004123"/>
    </source>
</evidence>
<dbReference type="InterPro" id="IPR029055">
    <property type="entry name" value="Ntn_hydrolases_N"/>
</dbReference>
<dbReference type="SUPFAM" id="SSF53474">
    <property type="entry name" value="alpha/beta-Hydrolases"/>
    <property type="match status" value="1"/>
</dbReference>
<evidence type="ECO:0000256" key="2">
    <source>
        <dbReference type="ARBA" id="ARBA00004496"/>
    </source>
</evidence>
<dbReference type="NCBIfam" id="NF003075">
    <property type="entry name" value="PRK03996.1"/>
    <property type="match status" value="1"/>
</dbReference>
<dbReference type="GO" id="GO:0005829">
    <property type="term" value="C:cytosol"/>
    <property type="evidence" value="ECO:0007669"/>
    <property type="project" value="UniProtKB-ARBA"/>
</dbReference>
<dbReference type="GO" id="GO:0019773">
    <property type="term" value="C:proteasome core complex, alpha-subunit complex"/>
    <property type="evidence" value="ECO:0007669"/>
    <property type="project" value="UniProtKB-UniRule"/>
</dbReference>
<dbReference type="Pfam" id="PF00227">
    <property type="entry name" value="Proteasome"/>
    <property type="match status" value="1"/>
</dbReference>
<evidence type="ECO:0000259" key="10">
    <source>
        <dbReference type="PROSITE" id="PS00388"/>
    </source>
</evidence>
<proteinExistence type="inferred from homology"/>
<keyword evidence="9" id="KW-0472">Membrane</keyword>
<dbReference type="EMBL" id="DF830085">
    <property type="protein sequence ID" value="GAK67350.1"/>
    <property type="molecule type" value="Genomic_DNA"/>
</dbReference>
<sequence length="960" mass="105397">MPASLALPTRHAPRPEPEPDQYLILILLLAVVACIQQRLGLDSRSFIADRLLVLASSSTPSLDRNNLLASFSSRFPDRRHAMPSITAKLKAGALASLALVALAQQASGSKPRLNRIDVDLHARDPSLNDNLPLFTDGLLDSLNHRLFPRQSQETQNSIRDQSAVDPLAAAQAADALPNVANNAAGGTDTTGNLLQGDGYSNFAWNQNVPFIPNADTTGSDENGWQELPDTPGFTLNRTFSVHNVFKNESGVMPFYISTVADPTKVLRAIVVWPGKPRDIWKYANLMLNARNVAVTNFNQQGVTNDSFVIIAPAMLNQLDLQAGAARPNEIVFHGSSWQRGAPSRNPPMKHAVTSYAAVDQIIDDLFNRTSYPNLNQIVVAGHSMGGQATQRYALMKKTKVYDNNVRFWIGNPGSWAWLTDARPYSNASCAAGNEYDTWPYGLNGNQTKLTSYARKDVIANKTYVIDRFLNRQVSYALALLDIGAGDTHCQALWQGGNHLDRGSQFVLQYQNASSSYFNGKFPPRHTLDYIANVSHQDYAMYSTNMSLQRLFYDGLMVRNADVANTTNPGDKKNSTRPKGAKAFATPAHEKVAIGLLAGSLGLLFIVFTALPIIFTADHVKDVDMSWDSQSYLSTESRRMLVDRKCKCQFALRIVRFMKIMRNAMRLEVGSAGPWEGRPPQPRPTDPDLHSLASSDPLSRLPHSASPSPVAMFLTRSEYDRGVNTFSPEGRLFQVEYALEAIKLGSATVGIATKEGVVLGVEKRVQSKLLESSSIEKIMEVDQHLGAAMSGLTADARTMIEHARVTSQNHAFTYDEEIKVESVTQAVCDLALRFGESTAGDEAMMSRPFGVALLIAGIDEKGPQLYHADPSGTFVRYDAKAIGSGSEGAQTELQDKYNKDMSLKDAEILCLRVLKQVMEEKLDQNNVQLATVTPRVAKDGRPSGQFGIMKEDQLQALIAEM</sequence>
<dbReference type="PROSITE" id="PS00388">
    <property type="entry name" value="PROTEASOME_ALPHA_1"/>
    <property type="match status" value="1"/>
</dbReference>
<dbReference type="GO" id="GO:0005634">
    <property type="term" value="C:nucleus"/>
    <property type="evidence" value="ECO:0007669"/>
    <property type="project" value="UniProtKB-SubCell"/>
</dbReference>
<accession>A0A081CL04</accession>
<evidence type="ECO:0000256" key="8">
    <source>
        <dbReference type="SAM" id="MobiDB-lite"/>
    </source>
</evidence>
<evidence type="ECO:0000313" key="12">
    <source>
        <dbReference type="Proteomes" id="UP000053758"/>
    </source>
</evidence>
<name>A0A081CL04_PSEA2</name>
<dbReference type="GO" id="GO:0043161">
    <property type="term" value="P:proteasome-mediated ubiquitin-dependent protein catabolic process"/>
    <property type="evidence" value="ECO:0007669"/>
    <property type="project" value="InterPro"/>
</dbReference>
<organism evidence="11">
    <name type="scientific">Pseudozyma antarctica</name>
    <name type="common">Yeast</name>
    <name type="synonym">Candida antarctica</name>
    <dbReference type="NCBI Taxonomy" id="84753"/>
    <lineage>
        <taxon>Eukaryota</taxon>
        <taxon>Fungi</taxon>
        <taxon>Dikarya</taxon>
        <taxon>Basidiomycota</taxon>
        <taxon>Ustilaginomycotina</taxon>
        <taxon>Ustilaginomycetes</taxon>
        <taxon>Ustilaginales</taxon>
        <taxon>Ustilaginaceae</taxon>
        <taxon>Moesziomyces</taxon>
    </lineage>
</organism>
<keyword evidence="12" id="KW-1185">Reference proteome</keyword>
<dbReference type="PANTHER" id="PTHR35560:SF3">
    <property type="entry name" value="PEPTIDASE S9 PROLYL OLIGOPEPTIDASE CATALYTIC DOMAIN-CONTAINING PROTEIN"/>
    <property type="match status" value="1"/>
</dbReference>
<evidence type="ECO:0000313" key="11">
    <source>
        <dbReference type="EMBL" id="GAK67350.1"/>
    </source>
</evidence>
<keyword evidence="4" id="KW-0963">Cytoplasm</keyword>
<reference evidence="11" key="1">
    <citation type="submission" date="2014-07" db="EMBL/GenBank/DDBJ databases">
        <title>Draft genome sequence of the yeast Pseudozyma antarctica JCM 10317 known as a producer of lipase B which used in a wide range of industrial applications.</title>
        <authorList>
            <person name="Morita T."/>
            <person name="Saika A."/>
            <person name="Koike H."/>
        </authorList>
    </citation>
    <scope>NUCLEOTIDE SEQUENCE</scope>
    <source>
        <strain evidence="11">JCM 10317</strain>
    </source>
</reference>
<dbReference type="Pfam" id="PF10584">
    <property type="entry name" value="Proteasome_A_N"/>
    <property type="match status" value="1"/>
</dbReference>
<dbReference type="GeneID" id="26306472"/>
<evidence type="ECO:0000256" key="5">
    <source>
        <dbReference type="ARBA" id="ARBA00022942"/>
    </source>
</evidence>
<evidence type="ECO:0000256" key="3">
    <source>
        <dbReference type="ARBA" id="ARBA00021343"/>
    </source>
</evidence>
<dbReference type="InterPro" id="IPR029058">
    <property type="entry name" value="AB_hydrolase_fold"/>
</dbReference>
<evidence type="ECO:0000256" key="7">
    <source>
        <dbReference type="PROSITE-ProRule" id="PRU00808"/>
    </source>
</evidence>
<dbReference type="AlphaFoldDB" id="A0A081CL04"/>
<comment type="subcellular location">
    <subcellularLocation>
        <location evidence="2">Cytoplasm</location>
    </subcellularLocation>
    <subcellularLocation>
        <location evidence="1">Nucleus</location>
    </subcellularLocation>
</comment>
<evidence type="ECO:0000256" key="6">
    <source>
        <dbReference type="ARBA" id="ARBA00023242"/>
    </source>
</evidence>
<dbReference type="CDD" id="cd03753">
    <property type="entry name" value="proteasome_alpha_type_5"/>
    <property type="match status" value="1"/>
</dbReference>
<dbReference type="RefSeq" id="XP_014654292.1">
    <property type="nucleotide sequence ID" value="XM_014798806.1"/>
</dbReference>
<feature type="domain" description="Proteasome alpha-type subunits" evidence="10">
    <location>
        <begin position="718"/>
        <end position="740"/>
    </location>
</feature>
<keyword evidence="9" id="KW-1133">Transmembrane helix</keyword>
<keyword evidence="6" id="KW-0539">Nucleus</keyword>
<evidence type="ECO:0000256" key="4">
    <source>
        <dbReference type="ARBA" id="ARBA00022490"/>
    </source>
</evidence>
<keyword evidence="5 7" id="KW-0647">Proteasome</keyword>
<keyword evidence="9" id="KW-0812">Transmembrane</keyword>
<dbReference type="Gene3D" id="3.40.50.1820">
    <property type="entry name" value="alpha/beta hydrolase"/>
    <property type="match status" value="1"/>
</dbReference>
<dbReference type="PROSITE" id="PS51475">
    <property type="entry name" value="PROTEASOME_ALPHA_2"/>
    <property type="match status" value="1"/>
</dbReference>
<comment type="similarity">
    <text evidence="7">Belongs to the peptidase T1A family.</text>
</comment>
<dbReference type="SMART" id="SM00948">
    <property type="entry name" value="Proteasome_A_N"/>
    <property type="match status" value="1"/>
</dbReference>